<sequence>MAQHCNKEYSEECDLVFRARGTVFATLTIAILLHAYNCRRIRGPMWNWHMIKRFHENKFLFAGFVSGTVMCLLCMYVPGLNTSVLKMKGISWEWGIVLITLLVFIILSELYKFAKRCLLKPATIATDEQVRLQRIWTENTLTLTHTGNTDLEK</sequence>
<dbReference type="EMBL" id="JANBVB010003007">
    <property type="protein sequence ID" value="KAJ2881015.1"/>
    <property type="molecule type" value="Genomic_DNA"/>
</dbReference>
<accession>A0ACC1LUA2</accession>
<evidence type="ECO:0000313" key="1">
    <source>
        <dbReference type="EMBL" id="KAJ2881015.1"/>
    </source>
</evidence>
<gene>
    <name evidence="1" type="ORF">IWW38_005858</name>
</gene>
<dbReference type="Proteomes" id="UP001139981">
    <property type="component" value="Unassembled WGS sequence"/>
</dbReference>
<proteinExistence type="predicted"/>
<organism evidence="1 2">
    <name type="scientific">Coemansia aciculifera</name>
    <dbReference type="NCBI Taxonomy" id="417176"/>
    <lineage>
        <taxon>Eukaryota</taxon>
        <taxon>Fungi</taxon>
        <taxon>Fungi incertae sedis</taxon>
        <taxon>Zoopagomycota</taxon>
        <taxon>Kickxellomycotina</taxon>
        <taxon>Kickxellomycetes</taxon>
        <taxon>Kickxellales</taxon>
        <taxon>Kickxellaceae</taxon>
        <taxon>Coemansia</taxon>
    </lineage>
</organism>
<protein>
    <submittedName>
        <fullName evidence="1">Uncharacterized protein</fullName>
    </submittedName>
</protein>
<keyword evidence="2" id="KW-1185">Reference proteome</keyword>
<name>A0ACC1LUA2_9FUNG</name>
<evidence type="ECO:0000313" key="2">
    <source>
        <dbReference type="Proteomes" id="UP001139981"/>
    </source>
</evidence>
<reference evidence="1" key="1">
    <citation type="submission" date="2022-07" db="EMBL/GenBank/DDBJ databases">
        <title>Phylogenomic reconstructions and comparative analyses of Kickxellomycotina fungi.</title>
        <authorList>
            <person name="Reynolds N.K."/>
            <person name="Stajich J.E."/>
            <person name="Barry K."/>
            <person name="Grigoriev I.V."/>
            <person name="Crous P."/>
            <person name="Smith M.E."/>
        </authorList>
    </citation>
    <scope>NUCLEOTIDE SEQUENCE</scope>
    <source>
        <strain evidence="1">CBS 190363</strain>
    </source>
</reference>
<comment type="caution">
    <text evidence="1">The sequence shown here is derived from an EMBL/GenBank/DDBJ whole genome shotgun (WGS) entry which is preliminary data.</text>
</comment>